<organism evidence="1">
    <name type="scientific">Magallana gigas</name>
    <name type="common">Pacific oyster</name>
    <name type="synonym">Crassostrea gigas</name>
    <dbReference type="NCBI Taxonomy" id="29159"/>
    <lineage>
        <taxon>Eukaryota</taxon>
        <taxon>Metazoa</taxon>
        <taxon>Spiralia</taxon>
        <taxon>Lophotrochozoa</taxon>
        <taxon>Mollusca</taxon>
        <taxon>Bivalvia</taxon>
        <taxon>Autobranchia</taxon>
        <taxon>Pteriomorphia</taxon>
        <taxon>Ostreida</taxon>
        <taxon>Ostreoidea</taxon>
        <taxon>Ostreidae</taxon>
        <taxon>Magallana</taxon>
    </lineage>
</organism>
<dbReference type="HOGENOM" id="CLU_2099223_0_0_1"/>
<reference evidence="1" key="1">
    <citation type="journal article" date="2012" name="Nature">
        <title>The oyster genome reveals stress adaptation and complexity of shell formation.</title>
        <authorList>
            <person name="Zhang G."/>
            <person name="Fang X."/>
            <person name="Guo X."/>
            <person name="Li L."/>
            <person name="Luo R."/>
            <person name="Xu F."/>
            <person name="Yang P."/>
            <person name="Zhang L."/>
            <person name="Wang X."/>
            <person name="Qi H."/>
            <person name="Xiong Z."/>
            <person name="Que H."/>
            <person name="Xie Y."/>
            <person name="Holland P.W."/>
            <person name="Paps J."/>
            <person name="Zhu Y."/>
            <person name="Wu F."/>
            <person name="Chen Y."/>
            <person name="Wang J."/>
            <person name="Peng C."/>
            <person name="Meng J."/>
            <person name="Yang L."/>
            <person name="Liu J."/>
            <person name="Wen B."/>
            <person name="Zhang N."/>
            <person name="Huang Z."/>
            <person name="Zhu Q."/>
            <person name="Feng Y."/>
            <person name="Mount A."/>
            <person name="Hedgecock D."/>
            <person name="Xu Z."/>
            <person name="Liu Y."/>
            <person name="Domazet-Loso T."/>
            <person name="Du Y."/>
            <person name="Sun X."/>
            <person name="Zhang S."/>
            <person name="Liu B."/>
            <person name="Cheng P."/>
            <person name="Jiang X."/>
            <person name="Li J."/>
            <person name="Fan D."/>
            <person name="Wang W."/>
            <person name="Fu W."/>
            <person name="Wang T."/>
            <person name="Wang B."/>
            <person name="Zhang J."/>
            <person name="Peng Z."/>
            <person name="Li Y."/>
            <person name="Li N."/>
            <person name="Wang J."/>
            <person name="Chen M."/>
            <person name="He Y."/>
            <person name="Tan F."/>
            <person name="Song X."/>
            <person name="Zheng Q."/>
            <person name="Huang R."/>
            <person name="Yang H."/>
            <person name="Du X."/>
            <person name="Chen L."/>
            <person name="Yang M."/>
            <person name="Gaffney P.M."/>
            <person name="Wang S."/>
            <person name="Luo L."/>
            <person name="She Z."/>
            <person name="Ming Y."/>
            <person name="Huang W."/>
            <person name="Zhang S."/>
            <person name="Huang B."/>
            <person name="Zhang Y."/>
            <person name="Qu T."/>
            <person name="Ni P."/>
            <person name="Miao G."/>
            <person name="Wang J."/>
            <person name="Wang Q."/>
            <person name="Steinberg C.E."/>
            <person name="Wang H."/>
            <person name="Li N."/>
            <person name="Qian L."/>
            <person name="Zhang G."/>
            <person name="Li Y."/>
            <person name="Yang H."/>
            <person name="Liu X."/>
            <person name="Wang J."/>
            <person name="Yin Y."/>
            <person name="Wang J."/>
        </authorList>
    </citation>
    <scope>NUCLEOTIDE SEQUENCE [LARGE SCALE GENOMIC DNA]</scope>
    <source>
        <strain evidence="1">05x7-T-G4-1.051#20</strain>
    </source>
</reference>
<proteinExistence type="predicted"/>
<dbReference type="EMBL" id="JH816646">
    <property type="protein sequence ID" value="EKC19581.1"/>
    <property type="molecule type" value="Genomic_DNA"/>
</dbReference>
<accession>K1QDN5</accession>
<name>K1QDN5_MAGGI</name>
<dbReference type="InParanoid" id="K1QDN5"/>
<dbReference type="AlphaFoldDB" id="K1QDN5"/>
<sequence length="116" mass="12465">MLLAGTTCCHLSGAATTPIKNPSATHFIKLTLFVCIPTPEFNIVSFNSTLGCLRKPLSEIYGVSRAFELGMLSGDEGWQCYVTSGGWKVDETESPIFVHGLSNSGARDKKGHTAWG</sequence>
<protein>
    <submittedName>
        <fullName evidence="1">Uncharacterized protein</fullName>
    </submittedName>
</protein>
<gene>
    <name evidence="1" type="ORF">CGI_10008182</name>
</gene>
<evidence type="ECO:0000313" key="1">
    <source>
        <dbReference type="EMBL" id="EKC19581.1"/>
    </source>
</evidence>